<proteinExistence type="predicted"/>
<dbReference type="InterPro" id="IPR036770">
    <property type="entry name" value="Ankyrin_rpt-contain_sf"/>
</dbReference>
<name>A0AAV2SE09_MEGNR</name>
<dbReference type="EMBL" id="CAXKWB010066395">
    <property type="protein sequence ID" value="CAL4189918.1"/>
    <property type="molecule type" value="Genomic_DNA"/>
</dbReference>
<accession>A0AAV2SE09</accession>
<evidence type="ECO:0008006" key="3">
    <source>
        <dbReference type="Google" id="ProtNLM"/>
    </source>
</evidence>
<dbReference type="AlphaFoldDB" id="A0AAV2SE09"/>
<protein>
    <recommendedName>
        <fullName evidence="3">Ankyrin repeat domain-containing protein</fullName>
    </recommendedName>
</protein>
<feature type="non-terminal residue" evidence="1">
    <location>
        <position position="159"/>
    </location>
</feature>
<reference evidence="1 2" key="1">
    <citation type="submission" date="2024-05" db="EMBL/GenBank/DDBJ databases">
        <authorList>
            <person name="Wallberg A."/>
        </authorList>
    </citation>
    <scope>NUCLEOTIDE SEQUENCE [LARGE SCALE GENOMIC DNA]</scope>
</reference>
<dbReference type="SUPFAM" id="SSF48403">
    <property type="entry name" value="Ankyrin repeat"/>
    <property type="match status" value="1"/>
</dbReference>
<gene>
    <name evidence="1" type="ORF">MNOR_LOCUS36429</name>
</gene>
<keyword evidence="2" id="KW-1185">Reference proteome</keyword>
<comment type="caution">
    <text evidence="1">The sequence shown here is derived from an EMBL/GenBank/DDBJ whole genome shotgun (WGS) entry which is preliminary data.</text>
</comment>
<dbReference type="Gene3D" id="1.25.40.20">
    <property type="entry name" value="Ankyrin repeat-containing domain"/>
    <property type="match status" value="1"/>
</dbReference>
<evidence type="ECO:0000313" key="1">
    <source>
        <dbReference type="EMBL" id="CAL4189918.1"/>
    </source>
</evidence>
<organism evidence="1 2">
    <name type="scientific">Meganyctiphanes norvegica</name>
    <name type="common">Northern krill</name>
    <name type="synonym">Thysanopoda norvegica</name>
    <dbReference type="NCBI Taxonomy" id="48144"/>
    <lineage>
        <taxon>Eukaryota</taxon>
        <taxon>Metazoa</taxon>
        <taxon>Ecdysozoa</taxon>
        <taxon>Arthropoda</taxon>
        <taxon>Crustacea</taxon>
        <taxon>Multicrustacea</taxon>
        <taxon>Malacostraca</taxon>
        <taxon>Eumalacostraca</taxon>
        <taxon>Eucarida</taxon>
        <taxon>Euphausiacea</taxon>
        <taxon>Euphausiidae</taxon>
        <taxon>Meganyctiphanes</taxon>
    </lineage>
</organism>
<dbReference type="Proteomes" id="UP001497623">
    <property type="component" value="Unassembled WGS sequence"/>
</dbReference>
<sequence>LHGAVRENRRDLVKVIIERINIDANRVYLRYGTSPLDEANKRGHTEILDILNKNLMKINPEKHIEKVLKGIVKREARIFDFIKMKKYMRIEEIKPLLVGENRSECNMPWTIRDDNGASILHYLVSSPFLVDFQYEIQNEIRQLLNSEDGPYVNAVDFEG</sequence>
<feature type="non-terminal residue" evidence="1">
    <location>
        <position position="1"/>
    </location>
</feature>
<evidence type="ECO:0000313" key="2">
    <source>
        <dbReference type="Proteomes" id="UP001497623"/>
    </source>
</evidence>